<feature type="transmembrane region" description="Helical" evidence="2">
    <location>
        <begin position="115"/>
        <end position="136"/>
    </location>
</feature>
<reference evidence="4 5" key="1">
    <citation type="submission" date="2019-09" db="EMBL/GenBank/DDBJ databases">
        <title>Draft genome sequence of Ginsengibacter sp. BR5-29.</title>
        <authorList>
            <person name="Im W.-T."/>
        </authorList>
    </citation>
    <scope>NUCLEOTIDE SEQUENCE [LARGE SCALE GENOMIC DNA]</scope>
    <source>
        <strain evidence="4 5">BR5-29</strain>
    </source>
</reference>
<dbReference type="GO" id="GO:0016020">
    <property type="term" value="C:membrane"/>
    <property type="evidence" value="ECO:0007669"/>
    <property type="project" value="InterPro"/>
</dbReference>
<evidence type="ECO:0000313" key="4">
    <source>
        <dbReference type="EMBL" id="KAA9042095.1"/>
    </source>
</evidence>
<dbReference type="Pfam" id="PF06580">
    <property type="entry name" value="His_kinase"/>
    <property type="match status" value="1"/>
</dbReference>
<feature type="transmembrane region" description="Helical" evidence="2">
    <location>
        <begin position="12"/>
        <end position="28"/>
    </location>
</feature>
<dbReference type="GO" id="GO:0000155">
    <property type="term" value="F:phosphorelay sensor kinase activity"/>
    <property type="evidence" value="ECO:0007669"/>
    <property type="project" value="InterPro"/>
</dbReference>
<evidence type="ECO:0000256" key="1">
    <source>
        <dbReference type="SAM" id="Coils"/>
    </source>
</evidence>
<keyword evidence="1" id="KW-0175">Coiled coil</keyword>
<keyword evidence="5" id="KW-1185">Reference proteome</keyword>
<name>A0A5J5ILX7_9BACT</name>
<dbReference type="RefSeq" id="WP_150414224.1">
    <property type="nucleotide sequence ID" value="NZ_VYQF01000001.1"/>
</dbReference>
<keyword evidence="2" id="KW-1133">Transmembrane helix</keyword>
<dbReference type="InterPro" id="IPR050640">
    <property type="entry name" value="Bact_2-comp_sensor_kinase"/>
</dbReference>
<evidence type="ECO:0000259" key="3">
    <source>
        <dbReference type="Pfam" id="PF06580"/>
    </source>
</evidence>
<keyword evidence="2" id="KW-0812">Transmembrane</keyword>
<keyword evidence="2" id="KW-0472">Membrane</keyword>
<sequence>MKNFISKYDLRKGFLLSIAFPTIFLALDSNPSNIFSHFIFSFVITFTFWIVNAVLIDFKNPESRSAKINPAFYGRFAASFILATIIYISLGLSLQHSGIILSISRGNWGKSFSSWFYLCMKIILFNSLIILLKYLFDINAEKRKIELENEVLKRENLNASYESLKQQVNPHFLFNCLNTLAFLTKRNPDQAIDFISELSSVYRYMLVHQDKKNVTLRDEIKFLKSYLYLLKIRFGEAIITEITLPEELLNYSMPSNTLQLLIENAVKHNALSIQKPLSISIYAENNYLTVQNNLRSKNGQLPSSHLVGLNNISNRYLLLKGKDIIIKKTDEQFIVLLPIM</sequence>
<feature type="transmembrane region" description="Helical" evidence="2">
    <location>
        <begin position="76"/>
        <end position="95"/>
    </location>
</feature>
<evidence type="ECO:0000313" key="5">
    <source>
        <dbReference type="Proteomes" id="UP000326903"/>
    </source>
</evidence>
<protein>
    <recommendedName>
        <fullName evidence="3">Signal transduction histidine kinase internal region domain-containing protein</fullName>
    </recommendedName>
</protein>
<dbReference type="InterPro" id="IPR010559">
    <property type="entry name" value="Sig_transdc_His_kin_internal"/>
</dbReference>
<accession>A0A5J5ILX7</accession>
<comment type="caution">
    <text evidence="4">The sequence shown here is derived from an EMBL/GenBank/DDBJ whole genome shotgun (WGS) entry which is preliminary data.</text>
</comment>
<dbReference type="Proteomes" id="UP000326903">
    <property type="component" value="Unassembled WGS sequence"/>
</dbReference>
<feature type="coiled-coil region" evidence="1">
    <location>
        <begin position="135"/>
        <end position="167"/>
    </location>
</feature>
<organism evidence="4 5">
    <name type="scientific">Ginsengibacter hankyongi</name>
    <dbReference type="NCBI Taxonomy" id="2607284"/>
    <lineage>
        <taxon>Bacteria</taxon>
        <taxon>Pseudomonadati</taxon>
        <taxon>Bacteroidota</taxon>
        <taxon>Chitinophagia</taxon>
        <taxon>Chitinophagales</taxon>
        <taxon>Chitinophagaceae</taxon>
        <taxon>Ginsengibacter</taxon>
    </lineage>
</organism>
<dbReference type="PANTHER" id="PTHR34220:SF7">
    <property type="entry name" value="SENSOR HISTIDINE KINASE YPDA"/>
    <property type="match status" value="1"/>
</dbReference>
<evidence type="ECO:0000256" key="2">
    <source>
        <dbReference type="SAM" id="Phobius"/>
    </source>
</evidence>
<feature type="transmembrane region" description="Helical" evidence="2">
    <location>
        <begin position="34"/>
        <end position="55"/>
    </location>
</feature>
<gene>
    <name evidence="4" type="ORF">FW778_08780</name>
</gene>
<dbReference type="PANTHER" id="PTHR34220">
    <property type="entry name" value="SENSOR HISTIDINE KINASE YPDA"/>
    <property type="match status" value="1"/>
</dbReference>
<dbReference type="EMBL" id="VYQF01000001">
    <property type="protein sequence ID" value="KAA9042095.1"/>
    <property type="molecule type" value="Genomic_DNA"/>
</dbReference>
<feature type="domain" description="Signal transduction histidine kinase internal region" evidence="3">
    <location>
        <begin position="160"/>
        <end position="237"/>
    </location>
</feature>
<proteinExistence type="predicted"/>
<dbReference type="AlphaFoldDB" id="A0A5J5ILX7"/>